<dbReference type="NCBIfam" id="TIGR00696">
    <property type="entry name" value="wecG_tagA_cpsF"/>
    <property type="match status" value="1"/>
</dbReference>
<dbReference type="AlphaFoldDB" id="A0A1I3WZG2"/>
<dbReference type="EMBL" id="FOSJ01000011">
    <property type="protein sequence ID" value="SFK12297.1"/>
    <property type="molecule type" value="Genomic_DNA"/>
</dbReference>
<protein>
    <recommendedName>
        <fullName evidence="5">N-acetylglucosaminyldiphosphoundecaprenol N-acetyl-beta-D-mannosaminyltransferase</fullName>
        <ecNumber evidence="5">2.4.1.187</ecNumber>
    </recommendedName>
    <alternativeName>
        <fullName evidence="5">N-acetylmannosaminyltransferase</fullName>
    </alternativeName>
    <alternativeName>
        <fullName evidence="5">UDP-N-acetylmannosamine transferase</fullName>
    </alternativeName>
    <alternativeName>
        <fullName evidence="5">UDP-N-acetylmannosamine:N-acetylglucosaminyl pyrophosphorylundecaprenol N-acetylmannosaminyltransferase</fullName>
    </alternativeName>
</protein>
<sequence length="251" mass="28546">MDDKKVSILGIPFDNLTRVEFLARLLARMEANQKTFLVTANPEIVMYAKEDDEYYNLLLKADYVAPDGIGIVRAAKKLGTPIKERVPGFELMLGLLELSNMHKKRVYFIGAKEEIVEKAVNNAEKLWPNLVVAGYHHGYFDHSDSAMIDHVKSVEPDLILVAFGFPRQEKWIHEYLKAAGHGIAVGVGGSFDVLSGKAKRAPKIVQKLHVEWLYRLVKQPSRYRRMLALPAFMQEVNKQKALEKTKKKRDS</sequence>
<dbReference type="PANTHER" id="PTHR34136:SF1">
    <property type="entry name" value="UDP-N-ACETYL-D-MANNOSAMINURONIC ACID TRANSFERASE"/>
    <property type="match status" value="1"/>
</dbReference>
<dbReference type="OrthoDB" id="9771846at2"/>
<dbReference type="HAMAP" id="MF_02070">
    <property type="entry name" value="TagA_TarA"/>
    <property type="match status" value="1"/>
</dbReference>
<keyword evidence="4 5" id="KW-0961">Cell wall biogenesis/degradation</keyword>
<organism evidence="6 7">
    <name type="scientific">Marinilactibacillus piezotolerans</name>
    <dbReference type="NCBI Taxonomy" id="258723"/>
    <lineage>
        <taxon>Bacteria</taxon>
        <taxon>Bacillati</taxon>
        <taxon>Bacillota</taxon>
        <taxon>Bacilli</taxon>
        <taxon>Lactobacillales</taxon>
        <taxon>Carnobacteriaceae</taxon>
        <taxon>Marinilactibacillus</taxon>
    </lineage>
</organism>
<dbReference type="GO" id="GO:0071555">
    <property type="term" value="P:cell wall organization"/>
    <property type="evidence" value="ECO:0007669"/>
    <property type="project" value="UniProtKB-KW"/>
</dbReference>
<name>A0A1I3WZG2_9LACT</name>
<dbReference type="InterPro" id="IPR004629">
    <property type="entry name" value="WecG_TagA_CpsF"/>
</dbReference>
<comment type="function">
    <text evidence="5">Catalyzes the conversion of GlcNAc-PP-undecaprenol into ManNAc-GlcNAc-PP-undecaprenol, the first committed lipid intermediate in the de novo synthesis of teichoic acid.</text>
</comment>
<evidence type="ECO:0000256" key="3">
    <source>
        <dbReference type="ARBA" id="ARBA00022944"/>
    </source>
</evidence>
<comment type="pathway">
    <text evidence="5">Cell wall biogenesis; teichoic acid biosynthesis.</text>
</comment>
<evidence type="ECO:0000313" key="7">
    <source>
        <dbReference type="Proteomes" id="UP000199589"/>
    </source>
</evidence>
<dbReference type="Proteomes" id="UP000199589">
    <property type="component" value="Unassembled WGS sequence"/>
</dbReference>
<keyword evidence="2 5" id="KW-0808">Transferase</keyword>
<evidence type="ECO:0000256" key="2">
    <source>
        <dbReference type="ARBA" id="ARBA00022679"/>
    </source>
</evidence>
<dbReference type="STRING" id="258723.GCA_900169305_02014"/>
<proteinExistence type="inferred from homology"/>
<dbReference type="UniPathway" id="UPA00632"/>
<keyword evidence="7" id="KW-1185">Reference proteome</keyword>
<keyword evidence="1 5" id="KW-0328">Glycosyltransferase</keyword>
<gene>
    <name evidence="6" type="ORF">SAMN04488569_10114</name>
</gene>
<evidence type="ECO:0000256" key="5">
    <source>
        <dbReference type="HAMAP-Rule" id="MF_02070"/>
    </source>
</evidence>
<evidence type="ECO:0000313" key="6">
    <source>
        <dbReference type="EMBL" id="SFK12297.1"/>
    </source>
</evidence>
<comment type="catalytic activity">
    <reaction evidence="5">
        <text>UDP-N-acetyl-alpha-D-mannosamine + N-acetyl-alpha-D-glucosaminyl-di-trans,octa-cis-undecaprenyl diphosphate = N-acetyl-beta-D-mannosaminyl-(1-&gt;4)-N-acetyl-alpha-D-glucosaminyl di-trans,octa-cis-undecaprenyl diphosphate + UDP + H(+)</text>
        <dbReference type="Rhea" id="RHEA:16053"/>
        <dbReference type="ChEBI" id="CHEBI:15378"/>
        <dbReference type="ChEBI" id="CHEBI:58223"/>
        <dbReference type="ChEBI" id="CHEBI:62959"/>
        <dbReference type="ChEBI" id="CHEBI:68623"/>
        <dbReference type="ChEBI" id="CHEBI:132210"/>
        <dbReference type="EC" id="2.4.1.187"/>
    </reaction>
</comment>
<dbReference type="GO" id="GO:0047244">
    <property type="term" value="F:N-acetylglucosaminyldiphosphoundecaprenol N-acetyl-beta-D-mannosaminyltransferase activity"/>
    <property type="evidence" value="ECO:0007669"/>
    <property type="project" value="UniProtKB-UniRule"/>
</dbReference>
<accession>A0A1I3WZG2</accession>
<dbReference type="CDD" id="cd06533">
    <property type="entry name" value="Glyco_transf_WecG_TagA"/>
    <property type="match status" value="1"/>
</dbReference>
<evidence type="ECO:0000256" key="4">
    <source>
        <dbReference type="ARBA" id="ARBA00023316"/>
    </source>
</evidence>
<dbReference type="EC" id="2.4.1.187" evidence="5"/>
<comment type="similarity">
    <text evidence="5">Belongs to the glycosyltransferase 26 family. TagA/TarA subfamily.</text>
</comment>
<keyword evidence="3 5" id="KW-0777">Teichoic acid biosynthesis</keyword>
<dbReference type="RefSeq" id="WP_072694209.1">
    <property type="nucleotide sequence ID" value="NZ_FOSJ01000011.1"/>
</dbReference>
<dbReference type="PANTHER" id="PTHR34136">
    <property type="match status" value="1"/>
</dbReference>
<dbReference type="Pfam" id="PF03808">
    <property type="entry name" value="Glyco_tran_WecG"/>
    <property type="match status" value="1"/>
</dbReference>
<reference evidence="7" key="1">
    <citation type="submission" date="2016-10" db="EMBL/GenBank/DDBJ databases">
        <authorList>
            <person name="Varghese N."/>
            <person name="Submissions S."/>
        </authorList>
    </citation>
    <scope>NUCLEOTIDE SEQUENCE [LARGE SCALE GENOMIC DNA]</scope>
    <source>
        <strain evidence="7">DSM 16108</strain>
    </source>
</reference>
<evidence type="ECO:0000256" key="1">
    <source>
        <dbReference type="ARBA" id="ARBA00022676"/>
    </source>
</evidence>
<dbReference type="GO" id="GO:0019350">
    <property type="term" value="P:teichoic acid biosynthetic process"/>
    <property type="evidence" value="ECO:0007669"/>
    <property type="project" value="UniProtKB-UniRule"/>
</dbReference>
<dbReference type="InterPro" id="IPR034714">
    <property type="entry name" value="TagA_TarA"/>
</dbReference>